<protein>
    <submittedName>
        <fullName evidence="3">TadE family type IV pilus minor pilin</fullName>
    </submittedName>
</protein>
<sequence>MRPRRGGAEERPSSASLRGSVTAEFAVALPAVIVLLGFLLSAGTAAVCQIRTEEAARAAARTIARGEGPAAVAEEVARVAGPDARHTVEASAGVVTVRVSAPVPGPIAAAAGLQAHAAASLSSEGVP</sequence>
<keyword evidence="1" id="KW-1133">Transmembrane helix</keyword>
<name>A0AB39L0Z3_9MICC</name>
<feature type="domain" description="TadE-like" evidence="2">
    <location>
        <begin position="19"/>
        <end position="61"/>
    </location>
</feature>
<dbReference type="InterPro" id="IPR049790">
    <property type="entry name" value="Rv3655c/TadE"/>
</dbReference>
<feature type="transmembrane region" description="Helical" evidence="1">
    <location>
        <begin position="21"/>
        <end position="42"/>
    </location>
</feature>
<proteinExistence type="predicted"/>
<dbReference type="RefSeq" id="WP_307958916.1">
    <property type="nucleotide sequence ID" value="NZ_CP163302.1"/>
</dbReference>
<dbReference type="NCBIfam" id="NF041390">
    <property type="entry name" value="TadE_Rv3655c"/>
    <property type="match status" value="1"/>
</dbReference>
<keyword evidence="1" id="KW-0812">Transmembrane</keyword>
<reference evidence="3" key="1">
    <citation type="submission" date="2024-07" db="EMBL/GenBank/DDBJ databases">
        <authorList>
            <person name="fu j."/>
        </authorList>
    </citation>
    <scope>NUCLEOTIDE SEQUENCE</scope>
    <source>
        <strain evidence="3">P10A9</strain>
    </source>
</reference>
<accession>A0AB39L0Z3</accession>
<organism evidence="3">
    <name type="scientific">Sinomonas puerhi</name>
    <dbReference type="NCBI Taxonomy" id="3238584"/>
    <lineage>
        <taxon>Bacteria</taxon>
        <taxon>Bacillati</taxon>
        <taxon>Actinomycetota</taxon>
        <taxon>Actinomycetes</taxon>
        <taxon>Micrococcales</taxon>
        <taxon>Micrococcaceae</taxon>
        <taxon>Sinomonas</taxon>
    </lineage>
</organism>
<dbReference type="AlphaFoldDB" id="A0AB39L0Z3"/>
<dbReference type="KEGG" id="spue:AB5L97_15435"/>
<gene>
    <name evidence="3" type="ORF">AB5L97_15435</name>
</gene>
<dbReference type="EMBL" id="CP163302">
    <property type="protein sequence ID" value="XDP44647.1"/>
    <property type="molecule type" value="Genomic_DNA"/>
</dbReference>
<dbReference type="Pfam" id="PF07811">
    <property type="entry name" value="TadE"/>
    <property type="match status" value="1"/>
</dbReference>
<evidence type="ECO:0000259" key="2">
    <source>
        <dbReference type="Pfam" id="PF07811"/>
    </source>
</evidence>
<evidence type="ECO:0000256" key="1">
    <source>
        <dbReference type="SAM" id="Phobius"/>
    </source>
</evidence>
<keyword evidence="1" id="KW-0472">Membrane</keyword>
<evidence type="ECO:0000313" key="3">
    <source>
        <dbReference type="EMBL" id="XDP44647.1"/>
    </source>
</evidence>
<dbReference type="InterPro" id="IPR012495">
    <property type="entry name" value="TadE-like_dom"/>
</dbReference>